<dbReference type="PANTHER" id="PTHR36466:SF1">
    <property type="entry name" value="BCL-2-LIKE PROTEIN 15"/>
    <property type="match status" value="1"/>
</dbReference>
<dbReference type="Gene3D" id="1.10.437.10">
    <property type="entry name" value="Blc2-like"/>
    <property type="match status" value="1"/>
</dbReference>
<evidence type="ECO:0000256" key="1">
    <source>
        <dbReference type="ARBA" id="ARBA00022703"/>
    </source>
</evidence>
<keyword evidence="3" id="KW-1185">Reference proteome</keyword>
<gene>
    <name evidence="2" type="ORF">Q5P01_001863</name>
</gene>
<dbReference type="InterPro" id="IPR036834">
    <property type="entry name" value="Bcl-2-like_sf"/>
</dbReference>
<evidence type="ECO:0000313" key="2">
    <source>
        <dbReference type="EMBL" id="KAK2862330.1"/>
    </source>
</evidence>
<dbReference type="Proteomes" id="UP001187415">
    <property type="component" value="Unassembled WGS sequence"/>
</dbReference>
<dbReference type="GO" id="GO:0042981">
    <property type="term" value="P:regulation of apoptotic process"/>
    <property type="evidence" value="ECO:0007669"/>
    <property type="project" value="InterPro"/>
</dbReference>
<accession>A0AA88NN63</accession>
<comment type="caution">
    <text evidence="2">The sequence shown here is derived from an EMBL/GenBank/DDBJ whole genome shotgun (WGS) entry which is preliminary data.</text>
</comment>
<sequence>MAPTENQVQVQTSEIIKYLFEDEHAVLFRTLDSNVECDGPESFDPVPIADKLRIVADSLTENPQFKAAFTDFKRAAAQEAVELAFSQSVDALCNTHVSQRAEVAPEMQIITASVAFGLYIKKSSPDLRNKVQSAMIAFLNRRVGTWIVKQGGWDKVAVAL</sequence>
<dbReference type="PROSITE" id="PS50062">
    <property type="entry name" value="BCL2_FAMILY"/>
    <property type="match status" value="1"/>
</dbReference>
<evidence type="ECO:0000313" key="3">
    <source>
        <dbReference type="Proteomes" id="UP001187415"/>
    </source>
</evidence>
<evidence type="ECO:0008006" key="4">
    <source>
        <dbReference type="Google" id="ProtNLM"/>
    </source>
</evidence>
<dbReference type="GO" id="GO:0006915">
    <property type="term" value="P:apoptotic process"/>
    <property type="evidence" value="ECO:0007669"/>
    <property type="project" value="UniProtKB-KW"/>
</dbReference>
<proteinExistence type="predicted"/>
<protein>
    <recommendedName>
        <fullName evidence="4">Bcl-2-like protein 15</fullName>
    </recommendedName>
</protein>
<dbReference type="EMBL" id="JAUPFM010000001">
    <property type="protein sequence ID" value="KAK2862330.1"/>
    <property type="molecule type" value="Genomic_DNA"/>
</dbReference>
<reference evidence="2" key="1">
    <citation type="submission" date="2023-07" db="EMBL/GenBank/DDBJ databases">
        <title>Chromosome-level Genome Assembly of Striped Snakehead (Channa striata).</title>
        <authorList>
            <person name="Liu H."/>
        </authorList>
    </citation>
    <scope>NUCLEOTIDE SEQUENCE</scope>
    <source>
        <strain evidence="2">Gz</strain>
        <tissue evidence="2">Muscle</tissue>
    </source>
</reference>
<dbReference type="InterPro" id="IPR033543">
    <property type="entry name" value="BCL2L15"/>
</dbReference>
<name>A0AA88NN63_CHASR</name>
<dbReference type="AlphaFoldDB" id="A0AA88NN63"/>
<organism evidence="2 3">
    <name type="scientific">Channa striata</name>
    <name type="common">Snakehead murrel</name>
    <name type="synonym">Ophicephalus striatus</name>
    <dbReference type="NCBI Taxonomy" id="64152"/>
    <lineage>
        <taxon>Eukaryota</taxon>
        <taxon>Metazoa</taxon>
        <taxon>Chordata</taxon>
        <taxon>Craniata</taxon>
        <taxon>Vertebrata</taxon>
        <taxon>Euteleostomi</taxon>
        <taxon>Actinopterygii</taxon>
        <taxon>Neopterygii</taxon>
        <taxon>Teleostei</taxon>
        <taxon>Neoteleostei</taxon>
        <taxon>Acanthomorphata</taxon>
        <taxon>Anabantaria</taxon>
        <taxon>Anabantiformes</taxon>
        <taxon>Channoidei</taxon>
        <taxon>Channidae</taxon>
        <taxon>Channa</taxon>
    </lineage>
</organism>
<keyword evidence="1" id="KW-0053">Apoptosis</keyword>
<dbReference type="SUPFAM" id="SSF56854">
    <property type="entry name" value="Bcl-2 inhibitors of programmed cell death"/>
    <property type="match status" value="1"/>
</dbReference>
<dbReference type="InterPro" id="IPR002475">
    <property type="entry name" value="Bcl2-like"/>
</dbReference>
<dbReference type="PANTHER" id="PTHR36466">
    <property type="entry name" value="BCL-2-LIKE PROTEIN 15"/>
    <property type="match status" value="1"/>
</dbReference>